<feature type="domain" description="HAMP" evidence="14">
    <location>
        <begin position="236"/>
        <end position="288"/>
    </location>
</feature>
<protein>
    <recommendedName>
        <fullName evidence="3">histidine kinase</fullName>
        <ecNumber evidence="3">2.7.13.3</ecNumber>
    </recommendedName>
</protein>
<feature type="domain" description="Histidine kinase" evidence="13">
    <location>
        <begin position="296"/>
        <end position="511"/>
    </location>
</feature>
<organism evidence="15 16">
    <name type="scientific">Aquirhabdus parva</name>
    <dbReference type="NCBI Taxonomy" id="2283318"/>
    <lineage>
        <taxon>Bacteria</taxon>
        <taxon>Pseudomonadati</taxon>
        <taxon>Pseudomonadota</taxon>
        <taxon>Gammaproteobacteria</taxon>
        <taxon>Moraxellales</taxon>
        <taxon>Moraxellaceae</taxon>
        <taxon>Aquirhabdus</taxon>
    </lineage>
</organism>
<dbReference type="InterPro" id="IPR036097">
    <property type="entry name" value="HisK_dim/P_sf"/>
</dbReference>
<dbReference type="FunFam" id="1.10.287.130:FF:000001">
    <property type="entry name" value="Two-component sensor histidine kinase"/>
    <property type="match status" value="1"/>
</dbReference>
<dbReference type="SMART" id="SM00388">
    <property type="entry name" value="HisKA"/>
    <property type="match status" value="1"/>
</dbReference>
<reference evidence="15 16" key="1">
    <citation type="submission" date="2018-07" db="EMBL/GenBank/DDBJ databases">
        <title>Genome sequencing of Moraxellaceae gen. HYN0046.</title>
        <authorList>
            <person name="Kim M."/>
            <person name="Yi H."/>
        </authorList>
    </citation>
    <scope>NUCLEOTIDE SEQUENCE [LARGE SCALE GENOMIC DNA]</scope>
    <source>
        <strain evidence="15 16">HYN0046</strain>
    </source>
</reference>
<feature type="compositionally biased region" description="Basic and acidic residues" evidence="11">
    <location>
        <begin position="119"/>
        <end position="131"/>
    </location>
</feature>
<proteinExistence type="predicted"/>
<dbReference type="PANTHER" id="PTHR45436:SF5">
    <property type="entry name" value="SENSOR HISTIDINE KINASE TRCS"/>
    <property type="match status" value="1"/>
</dbReference>
<evidence type="ECO:0000256" key="5">
    <source>
        <dbReference type="ARBA" id="ARBA00022679"/>
    </source>
</evidence>
<evidence type="ECO:0000256" key="11">
    <source>
        <dbReference type="SAM" id="MobiDB-lite"/>
    </source>
</evidence>
<evidence type="ECO:0000259" key="13">
    <source>
        <dbReference type="PROSITE" id="PS50109"/>
    </source>
</evidence>
<keyword evidence="7" id="KW-0418">Kinase</keyword>
<dbReference type="OrthoDB" id="9804645at2"/>
<feature type="transmembrane region" description="Helical" evidence="12">
    <location>
        <begin position="217"/>
        <end position="239"/>
    </location>
</feature>
<dbReference type="CDD" id="cd00082">
    <property type="entry name" value="HisKA"/>
    <property type="match status" value="1"/>
</dbReference>
<dbReference type="InterPro" id="IPR003661">
    <property type="entry name" value="HisK_dim/P_dom"/>
</dbReference>
<feature type="region of interest" description="Disordered" evidence="11">
    <location>
        <begin position="119"/>
        <end position="147"/>
    </location>
</feature>
<comment type="catalytic activity">
    <reaction evidence="1">
        <text>ATP + protein L-histidine = ADP + protein N-phospho-L-histidine.</text>
        <dbReference type="EC" id="2.7.13.3"/>
    </reaction>
</comment>
<evidence type="ECO:0000256" key="12">
    <source>
        <dbReference type="SAM" id="Phobius"/>
    </source>
</evidence>
<keyword evidence="16" id="KW-1185">Reference proteome</keyword>
<keyword evidence="5" id="KW-0808">Transferase</keyword>
<dbReference type="InterPro" id="IPR003660">
    <property type="entry name" value="HAMP_dom"/>
</dbReference>
<dbReference type="PANTHER" id="PTHR45436">
    <property type="entry name" value="SENSOR HISTIDINE KINASE YKOH"/>
    <property type="match status" value="1"/>
</dbReference>
<evidence type="ECO:0000256" key="7">
    <source>
        <dbReference type="ARBA" id="ARBA00022777"/>
    </source>
</evidence>
<dbReference type="InterPro" id="IPR050428">
    <property type="entry name" value="TCS_sensor_his_kinase"/>
</dbReference>
<dbReference type="SMART" id="SM00387">
    <property type="entry name" value="HATPase_c"/>
    <property type="match status" value="1"/>
</dbReference>
<dbReference type="Pfam" id="PF00672">
    <property type="entry name" value="HAMP"/>
    <property type="match status" value="1"/>
</dbReference>
<keyword evidence="4" id="KW-0597">Phosphoprotein</keyword>
<sequence>MRIAITTKLFIAILGISALVIFAMGGAMTWSLRHSFNAFNEQQDDQRAQAMSVTLADLYDDKGSWDFIRNKPELWRDILRSDGIWRGLNNRQPMDPSFGDQLKGLVSESEKKTLQDIHDAAAAKAEPKKSPEGVQHPAEFKRPQPNSDYRSRRFAHWSLLDEKGVVIAGKTDLSQASHRYPILFHSNPVGWLAVSPRERRAMPAEQKFLAQQRKSSLLIMLGAAIVAIIAALMLARLFLAPVRRLADATQQLIAGRYETRTHVDQQDELGQLAKDFNHLAATLERNEKMRRDFVADISHELRTPLAILKGELEAIQDGIRKPDVAAMSSLLSETQALSQLVDDLYQLSLSDVGGLRYQMQEMDINACLHHVISLFQERFKQKQLTLYVLQPDQPVLLYGDERRLTQLFKNLFENTLRYTDPNGQVKFTVRRTDHGVHISLQDSAPGVSDEELPQLFERLYRVESSRNRATGGAGLGLPLCQTIVEAHGGTIQAKHSPLGGIWIDIVLPNENPALEGKSDD</sequence>
<dbReference type="SMART" id="SM00304">
    <property type="entry name" value="HAMP"/>
    <property type="match status" value="1"/>
</dbReference>
<dbReference type="CDD" id="cd06225">
    <property type="entry name" value="HAMP"/>
    <property type="match status" value="1"/>
</dbReference>
<comment type="subcellular location">
    <subcellularLocation>
        <location evidence="2">Membrane</location>
    </subcellularLocation>
</comment>
<dbReference type="AlphaFoldDB" id="A0A345P8F3"/>
<dbReference type="Pfam" id="PF00512">
    <property type="entry name" value="HisKA"/>
    <property type="match status" value="1"/>
</dbReference>
<dbReference type="Proteomes" id="UP000253940">
    <property type="component" value="Chromosome"/>
</dbReference>
<dbReference type="RefSeq" id="WP_114899670.1">
    <property type="nucleotide sequence ID" value="NZ_CP031222.1"/>
</dbReference>
<evidence type="ECO:0000256" key="9">
    <source>
        <dbReference type="ARBA" id="ARBA00023012"/>
    </source>
</evidence>
<dbReference type="PROSITE" id="PS50885">
    <property type="entry name" value="HAMP"/>
    <property type="match status" value="1"/>
</dbReference>
<evidence type="ECO:0000256" key="10">
    <source>
        <dbReference type="ARBA" id="ARBA00023136"/>
    </source>
</evidence>
<keyword evidence="8 12" id="KW-1133">Transmembrane helix</keyword>
<keyword evidence="6 12" id="KW-0812">Transmembrane</keyword>
<dbReference type="InterPro" id="IPR003594">
    <property type="entry name" value="HATPase_dom"/>
</dbReference>
<dbReference type="GO" id="GO:0000155">
    <property type="term" value="F:phosphorelay sensor kinase activity"/>
    <property type="evidence" value="ECO:0007669"/>
    <property type="project" value="InterPro"/>
</dbReference>
<evidence type="ECO:0000313" key="15">
    <source>
        <dbReference type="EMBL" id="AXI03562.1"/>
    </source>
</evidence>
<evidence type="ECO:0000256" key="6">
    <source>
        <dbReference type="ARBA" id="ARBA00022692"/>
    </source>
</evidence>
<dbReference type="Gene3D" id="1.10.287.130">
    <property type="match status" value="1"/>
</dbReference>
<dbReference type="FunFam" id="3.30.565.10:FF:000006">
    <property type="entry name" value="Sensor histidine kinase WalK"/>
    <property type="match status" value="1"/>
</dbReference>
<name>A0A345P8F3_9GAMM</name>
<dbReference type="SUPFAM" id="SSF158472">
    <property type="entry name" value="HAMP domain-like"/>
    <property type="match status" value="1"/>
</dbReference>
<keyword evidence="9" id="KW-0902">Two-component regulatory system</keyword>
<dbReference type="PRINTS" id="PR00344">
    <property type="entry name" value="BCTRLSENSOR"/>
</dbReference>
<dbReference type="PROSITE" id="PS50109">
    <property type="entry name" value="HIS_KIN"/>
    <property type="match status" value="1"/>
</dbReference>
<dbReference type="SUPFAM" id="SSF55874">
    <property type="entry name" value="ATPase domain of HSP90 chaperone/DNA topoisomerase II/histidine kinase"/>
    <property type="match status" value="1"/>
</dbReference>
<dbReference type="KEGG" id="mbah:HYN46_12380"/>
<evidence type="ECO:0000256" key="3">
    <source>
        <dbReference type="ARBA" id="ARBA00012438"/>
    </source>
</evidence>
<dbReference type="InterPro" id="IPR004358">
    <property type="entry name" value="Sig_transdc_His_kin-like_C"/>
</dbReference>
<gene>
    <name evidence="15" type="ORF">HYN46_12380</name>
</gene>
<dbReference type="Gene3D" id="3.30.565.10">
    <property type="entry name" value="Histidine kinase-like ATPase, C-terminal domain"/>
    <property type="match status" value="1"/>
</dbReference>
<evidence type="ECO:0000256" key="8">
    <source>
        <dbReference type="ARBA" id="ARBA00022989"/>
    </source>
</evidence>
<evidence type="ECO:0000256" key="2">
    <source>
        <dbReference type="ARBA" id="ARBA00004370"/>
    </source>
</evidence>
<feature type="transmembrane region" description="Helical" evidence="12">
    <location>
        <begin position="9"/>
        <end position="32"/>
    </location>
</feature>
<dbReference type="InterPro" id="IPR036890">
    <property type="entry name" value="HATPase_C_sf"/>
</dbReference>
<dbReference type="Pfam" id="PF02518">
    <property type="entry name" value="HATPase_c"/>
    <property type="match status" value="1"/>
</dbReference>
<dbReference type="SUPFAM" id="SSF47384">
    <property type="entry name" value="Homodimeric domain of signal transducing histidine kinase"/>
    <property type="match status" value="1"/>
</dbReference>
<dbReference type="InterPro" id="IPR005467">
    <property type="entry name" value="His_kinase_dom"/>
</dbReference>
<dbReference type="GO" id="GO:0005886">
    <property type="term" value="C:plasma membrane"/>
    <property type="evidence" value="ECO:0007669"/>
    <property type="project" value="UniProtKB-ARBA"/>
</dbReference>
<keyword evidence="10 12" id="KW-0472">Membrane</keyword>
<evidence type="ECO:0000313" key="16">
    <source>
        <dbReference type="Proteomes" id="UP000253940"/>
    </source>
</evidence>
<dbReference type="EMBL" id="CP031222">
    <property type="protein sequence ID" value="AXI03562.1"/>
    <property type="molecule type" value="Genomic_DNA"/>
</dbReference>
<evidence type="ECO:0000259" key="14">
    <source>
        <dbReference type="PROSITE" id="PS50885"/>
    </source>
</evidence>
<dbReference type="Gene3D" id="6.10.340.10">
    <property type="match status" value="1"/>
</dbReference>
<evidence type="ECO:0000256" key="4">
    <source>
        <dbReference type="ARBA" id="ARBA00022553"/>
    </source>
</evidence>
<dbReference type="EC" id="2.7.13.3" evidence="3"/>
<evidence type="ECO:0000256" key="1">
    <source>
        <dbReference type="ARBA" id="ARBA00000085"/>
    </source>
</evidence>
<accession>A0A345P8F3</accession>